<evidence type="ECO:0000313" key="1">
    <source>
        <dbReference type="EMBL" id="ODB97639.1"/>
    </source>
</evidence>
<organism evidence="1 2">
    <name type="scientific">Candidatus Thiodiazotropha endoloripes</name>
    <dbReference type="NCBI Taxonomy" id="1818881"/>
    <lineage>
        <taxon>Bacteria</taxon>
        <taxon>Pseudomonadati</taxon>
        <taxon>Pseudomonadota</taxon>
        <taxon>Gammaproteobacteria</taxon>
        <taxon>Chromatiales</taxon>
        <taxon>Sedimenticolaceae</taxon>
        <taxon>Candidatus Thiodiazotropha</taxon>
    </lineage>
</organism>
<gene>
    <name evidence="1" type="ORF">A3196_13260</name>
</gene>
<dbReference type="AlphaFoldDB" id="A0A1E2USC8"/>
<keyword evidence="2" id="KW-1185">Reference proteome</keyword>
<proteinExistence type="predicted"/>
<evidence type="ECO:0000313" key="2">
    <source>
        <dbReference type="Proteomes" id="UP000094849"/>
    </source>
</evidence>
<dbReference type="STRING" id="1818881.A3196_13260"/>
<name>A0A1E2USC8_9GAMM</name>
<accession>A0A1E2USC8</accession>
<dbReference type="EMBL" id="LVJZ01000003">
    <property type="protein sequence ID" value="ODB97639.1"/>
    <property type="molecule type" value="Genomic_DNA"/>
</dbReference>
<reference evidence="1 2" key="1">
    <citation type="submission" date="2016-03" db="EMBL/GenBank/DDBJ databases">
        <title>Chemosynthetic sulphur-oxidizing symbionts of marine invertebrate animals are capable of nitrogen fixation.</title>
        <authorList>
            <person name="Petersen J.M."/>
            <person name="Kemper A."/>
            <person name="Gruber-Vodicka H."/>
            <person name="Cardini U."/>
            <person name="Geest Mvander."/>
            <person name="Kleiner M."/>
            <person name="Bulgheresi S."/>
            <person name="Fussmann M."/>
            <person name="Herbold C."/>
            <person name="Seah B.K.B."/>
            <person name="Antony C.Paul."/>
            <person name="Liu D."/>
            <person name="Belitz A."/>
            <person name="Weber M."/>
        </authorList>
    </citation>
    <scope>NUCLEOTIDE SEQUENCE [LARGE SCALE GENOMIC DNA]</scope>
    <source>
        <strain evidence="1">G_D</strain>
    </source>
</reference>
<comment type="caution">
    <text evidence="1">The sequence shown here is derived from an EMBL/GenBank/DDBJ whole genome shotgun (WGS) entry which is preliminary data.</text>
</comment>
<dbReference type="Proteomes" id="UP000094849">
    <property type="component" value="Unassembled WGS sequence"/>
</dbReference>
<protein>
    <submittedName>
        <fullName evidence="1">Uncharacterized protein</fullName>
    </submittedName>
</protein>
<sequence>MFVNGYQTVNRMIPSGDAEHGMLKRKYAMPFKWMWLFRAAFSSPGESCPEQVLKYPIVGNCERLSASKLKIGTD</sequence>